<proteinExistence type="predicted"/>
<name>A0A7G9B4W5_9FIRM</name>
<keyword evidence="2" id="KW-1133">Transmembrane helix</keyword>
<feature type="transmembrane region" description="Helical" evidence="2">
    <location>
        <begin position="34"/>
        <end position="56"/>
    </location>
</feature>
<feature type="transmembrane region" description="Helical" evidence="2">
    <location>
        <begin position="6"/>
        <end position="27"/>
    </location>
</feature>
<protein>
    <submittedName>
        <fullName evidence="3">Uncharacterized protein</fullName>
    </submittedName>
</protein>
<dbReference type="KEGG" id="ohi:H8790_00630"/>
<dbReference type="RefSeq" id="WP_187333182.1">
    <property type="nucleotide sequence ID" value="NZ_CP060490.1"/>
</dbReference>
<keyword evidence="2" id="KW-0812">Transmembrane</keyword>
<feature type="region of interest" description="Disordered" evidence="1">
    <location>
        <begin position="110"/>
        <end position="135"/>
    </location>
</feature>
<dbReference type="Proteomes" id="UP000515960">
    <property type="component" value="Chromosome"/>
</dbReference>
<evidence type="ECO:0000313" key="3">
    <source>
        <dbReference type="EMBL" id="QNL44596.1"/>
    </source>
</evidence>
<sequence length="135" mass="15137">MLAEKIPISLWMLGFALIGSGIDYIRIKKIDRAVLCFFALAGLVTGAVFHCAGMRWGDPAGIAGALAAVVLIGFGSKRFIVEHIIHLDRKPVSDEDQKWYEDFQKEVEEERSAMGAWEPRRPGAGLSRKRRKRRP</sequence>
<organism evidence="3 4">
    <name type="scientific">Oscillibacter hominis</name>
    <dbReference type="NCBI Taxonomy" id="2763056"/>
    <lineage>
        <taxon>Bacteria</taxon>
        <taxon>Bacillati</taxon>
        <taxon>Bacillota</taxon>
        <taxon>Clostridia</taxon>
        <taxon>Eubacteriales</taxon>
        <taxon>Oscillospiraceae</taxon>
        <taxon>Oscillibacter</taxon>
    </lineage>
</organism>
<keyword evidence="2" id="KW-0472">Membrane</keyword>
<gene>
    <name evidence="3" type="ORF">H8790_00630</name>
</gene>
<feature type="transmembrane region" description="Helical" evidence="2">
    <location>
        <begin position="62"/>
        <end position="80"/>
    </location>
</feature>
<keyword evidence="4" id="KW-1185">Reference proteome</keyword>
<reference evidence="3 4" key="1">
    <citation type="submission" date="2020-08" db="EMBL/GenBank/DDBJ databases">
        <authorList>
            <person name="Liu C."/>
            <person name="Sun Q."/>
        </authorList>
    </citation>
    <scope>NUCLEOTIDE SEQUENCE [LARGE SCALE GENOMIC DNA]</scope>
    <source>
        <strain evidence="3 4">NSJ-62</strain>
    </source>
</reference>
<evidence type="ECO:0000256" key="2">
    <source>
        <dbReference type="SAM" id="Phobius"/>
    </source>
</evidence>
<dbReference type="EMBL" id="CP060490">
    <property type="protein sequence ID" value="QNL44596.1"/>
    <property type="molecule type" value="Genomic_DNA"/>
</dbReference>
<evidence type="ECO:0000313" key="4">
    <source>
        <dbReference type="Proteomes" id="UP000515960"/>
    </source>
</evidence>
<accession>A0A7G9B4W5</accession>
<evidence type="ECO:0000256" key="1">
    <source>
        <dbReference type="SAM" id="MobiDB-lite"/>
    </source>
</evidence>
<dbReference type="AlphaFoldDB" id="A0A7G9B4W5"/>